<comment type="caution">
    <text evidence="2">The sequence shown here is derived from an EMBL/GenBank/DDBJ whole genome shotgun (WGS) entry which is preliminary data.</text>
</comment>
<reference evidence="2 3" key="1">
    <citation type="submission" date="2018-09" db="EMBL/GenBank/DDBJ databases">
        <title>Altererythrobacter spongiae sp. nov., isolated from a marine sponge.</title>
        <authorList>
            <person name="Zhuang L."/>
            <person name="Luo L."/>
        </authorList>
    </citation>
    <scope>NUCLEOTIDE SEQUENCE [LARGE SCALE GENOMIC DNA]</scope>
    <source>
        <strain evidence="2 3">HN-Y73</strain>
    </source>
</reference>
<dbReference type="Proteomes" id="UP000284395">
    <property type="component" value="Unassembled WGS sequence"/>
</dbReference>
<evidence type="ECO:0000256" key="1">
    <source>
        <dbReference type="SAM" id="MobiDB-lite"/>
    </source>
</evidence>
<sequence>MTGLKQLLNKRLELNFMQIAAFRDGAGNAVQMILQSVLPGKGNPSKMGRKNSRRAALRF</sequence>
<feature type="region of interest" description="Disordered" evidence="1">
    <location>
        <begin position="40"/>
        <end position="59"/>
    </location>
</feature>
<gene>
    <name evidence="2" type="ORF">D6851_01030</name>
</gene>
<evidence type="ECO:0000313" key="3">
    <source>
        <dbReference type="Proteomes" id="UP000284395"/>
    </source>
</evidence>
<name>A0A420ER23_9SPHN</name>
<organism evidence="2 3">
    <name type="scientific">Altericroceibacterium spongiae</name>
    <dbReference type="NCBI Taxonomy" id="2320269"/>
    <lineage>
        <taxon>Bacteria</taxon>
        <taxon>Pseudomonadati</taxon>
        <taxon>Pseudomonadota</taxon>
        <taxon>Alphaproteobacteria</taxon>
        <taxon>Sphingomonadales</taxon>
        <taxon>Erythrobacteraceae</taxon>
        <taxon>Altericroceibacterium</taxon>
    </lineage>
</organism>
<feature type="compositionally biased region" description="Basic residues" evidence="1">
    <location>
        <begin position="47"/>
        <end position="59"/>
    </location>
</feature>
<accession>A0A420ER23</accession>
<keyword evidence="3" id="KW-1185">Reference proteome</keyword>
<evidence type="ECO:0000313" key="2">
    <source>
        <dbReference type="EMBL" id="RKF23111.1"/>
    </source>
</evidence>
<proteinExistence type="predicted"/>
<dbReference type="AlphaFoldDB" id="A0A420ER23"/>
<protein>
    <submittedName>
        <fullName evidence="2">Uncharacterized protein</fullName>
    </submittedName>
</protein>
<dbReference type="EMBL" id="RAPF01000001">
    <property type="protein sequence ID" value="RKF23111.1"/>
    <property type="molecule type" value="Genomic_DNA"/>
</dbReference>